<reference evidence="1 2" key="1">
    <citation type="submission" date="2019-07" db="EMBL/GenBank/DDBJ databases">
        <title>Whole genome shotgun sequence of Adhaeribacter aerolatus NBRC 106133.</title>
        <authorList>
            <person name="Hosoyama A."/>
            <person name="Uohara A."/>
            <person name="Ohji S."/>
            <person name="Ichikawa N."/>
        </authorList>
    </citation>
    <scope>NUCLEOTIDE SEQUENCE [LARGE SCALE GENOMIC DNA]</scope>
    <source>
        <strain evidence="1 2">NBRC 106133</strain>
    </source>
</reference>
<organism evidence="1 2">
    <name type="scientific">Adhaeribacter aerolatus</name>
    <dbReference type="NCBI Taxonomy" id="670289"/>
    <lineage>
        <taxon>Bacteria</taxon>
        <taxon>Pseudomonadati</taxon>
        <taxon>Bacteroidota</taxon>
        <taxon>Cytophagia</taxon>
        <taxon>Cytophagales</taxon>
        <taxon>Hymenobacteraceae</taxon>
        <taxon>Adhaeribacter</taxon>
    </lineage>
</organism>
<dbReference type="RefSeq" id="WP_146901877.1">
    <property type="nucleotide sequence ID" value="NZ_BJYS01000033.1"/>
</dbReference>
<name>A0A512B2P3_9BACT</name>
<comment type="caution">
    <text evidence="1">The sequence shown here is derived from an EMBL/GenBank/DDBJ whole genome shotgun (WGS) entry which is preliminary data.</text>
</comment>
<keyword evidence="2" id="KW-1185">Reference proteome</keyword>
<proteinExistence type="predicted"/>
<evidence type="ECO:0000313" key="1">
    <source>
        <dbReference type="EMBL" id="GEO06243.1"/>
    </source>
</evidence>
<dbReference type="EMBL" id="BJYS01000033">
    <property type="protein sequence ID" value="GEO06243.1"/>
    <property type="molecule type" value="Genomic_DNA"/>
</dbReference>
<gene>
    <name evidence="1" type="ORF">AAE02nite_39070</name>
</gene>
<accession>A0A512B2P3</accession>
<evidence type="ECO:0000313" key="2">
    <source>
        <dbReference type="Proteomes" id="UP000321532"/>
    </source>
</evidence>
<dbReference type="AlphaFoldDB" id="A0A512B2P3"/>
<protein>
    <submittedName>
        <fullName evidence="1">Uncharacterized protein</fullName>
    </submittedName>
</protein>
<dbReference type="Proteomes" id="UP000321532">
    <property type="component" value="Unassembled WGS sequence"/>
</dbReference>
<sequence>MAGTIDKIAKTSFQIRLEKNLLEKGKSLADKKGISLAGLFRQLLLEKLETEEAKNYPGL</sequence>